<accession>A0ABN8WHX6</accession>
<evidence type="ECO:0008006" key="3">
    <source>
        <dbReference type="Google" id="ProtNLM"/>
    </source>
</evidence>
<proteinExistence type="predicted"/>
<sequence>MLSYYEHNTAFQTNNCNSGSNAAATYNGNANNDSIVNKRNNDHFEFDTHTFYQRPKRSKRDTASTRLPSNAAAVHNNNTTTNNNIQYQKNIEITPLTPANTPHSTNTSLLNESEFYSETEEYMVHGYFGNSNHGITGAASNGSTNSAQPQYHILPAQNTIASQLPSNTMTTLRADNNIANDYMDID</sequence>
<evidence type="ECO:0000313" key="1">
    <source>
        <dbReference type="EMBL" id="CAI4049160.1"/>
    </source>
</evidence>
<dbReference type="EMBL" id="OX365940">
    <property type="protein sequence ID" value="CAI4049160.1"/>
    <property type="molecule type" value="Genomic_DNA"/>
</dbReference>
<organism evidence="1 2">
    <name type="scientific">Saccharomyces uvarum</name>
    <name type="common">Yeast</name>
    <name type="synonym">Saccharomyces bayanus var. uvarum</name>
    <dbReference type="NCBI Taxonomy" id="230603"/>
    <lineage>
        <taxon>Eukaryota</taxon>
        <taxon>Fungi</taxon>
        <taxon>Dikarya</taxon>
        <taxon>Ascomycota</taxon>
        <taxon>Saccharomycotina</taxon>
        <taxon>Saccharomycetes</taxon>
        <taxon>Saccharomycetales</taxon>
        <taxon>Saccharomycetaceae</taxon>
        <taxon>Saccharomyces</taxon>
    </lineage>
</organism>
<gene>
    <name evidence="1" type="primary">SUVZ13G0890</name>
    <name evidence="1" type="ORF">SUVZ_13G0890</name>
</gene>
<reference evidence="1" key="1">
    <citation type="submission" date="2022-10" db="EMBL/GenBank/DDBJ databases">
        <authorList>
            <person name="Byrne P K."/>
        </authorList>
    </citation>
    <scope>NUCLEOTIDE SEQUENCE</scope>
    <source>
        <strain evidence="1">ZP964</strain>
    </source>
</reference>
<protein>
    <recommendedName>
        <fullName evidence="3">YML053C-like protein</fullName>
    </recommendedName>
</protein>
<evidence type="ECO:0000313" key="2">
    <source>
        <dbReference type="Proteomes" id="UP001162085"/>
    </source>
</evidence>
<dbReference type="Proteomes" id="UP001162085">
    <property type="component" value="Chromosome 13"/>
</dbReference>
<keyword evidence="2" id="KW-1185">Reference proteome</keyword>
<name>A0ABN8WHX6_SACUV</name>